<feature type="domain" description="Phosphodiester glycosidase" evidence="4">
    <location>
        <begin position="221"/>
        <end position="378"/>
    </location>
</feature>
<dbReference type="Pfam" id="PF07833">
    <property type="entry name" value="Cu_amine_oxidN1"/>
    <property type="match status" value="1"/>
</dbReference>
<proteinExistence type="predicted"/>
<evidence type="ECO:0000259" key="4">
    <source>
        <dbReference type="Pfam" id="PF09992"/>
    </source>
</evidence>
<organism evidence="5 6">
    <name type="scientific">Peptoniphilus koenoeneniae</name>
    <dbReference type="NCBI Taxonomy" id="507751"/>
    <lineage>
        <taxon>Bacteria</taxon>
        <taxon>Bacillati</taxon>
        <taxon>Bacillota</taxon>
        <taxon>Tissierellia</taxon>
        <taxon>Tissierellales</taxon>
        <taxon>Peptoniphilaceae</taxon>
        <taxon>Peptoniphilus</taxon>
    </lineage>
</organism>
<feature type="chain" id="PRO_5046942789" evidence="2">
    <location>
        <begin position="21"/>
        <end position="727"/>
    </location>
</feature>
<evidence type="ECO:0000313" key="6">
    <source>
        <dbReference type="Proteomes" id="UP001236559"/>
    </source>
</evidence>
<feature type="compositionally biased region" description="Low complexity" evidence="1">
    <location>
        <begin position="702"/>
        <end position="721"/>
    </location>
</feature>
<evidence type="ECO:0000256" key="1">
    <source>
        <dbReference type="SAM" id="MobiDB-lite"/>
    </source>
</evidence>
<evidence type="ECO:0000313" key="5">
    <source>
        <dbReference type="EMBL" id="MDQ0274225.1"/>
    </source>
</evidence>
<dbReference type="InterPro" id="IPR012854">
    <property type="entry name" value="Cu_amine_oxidase-like_N"/>
</dbReference>
<dbReference type="PANTHER" id="PTHR40446:SF2">
    <property type="entry name" value="N-ACETYLGLUCOSAMINE-1-PHOSPHODIESTER ALPHA-N-ACETYLGLUCOSAMINIDASE"/>
    <property type="match status" value="1"/>
</dbReference>
<reference evidence="5 6" key="1">
    <citation type="submission" date="2023-07" db="EMBL/GenBank/DDBJ databases">
        <title>Genomic Encyclopedia of Type Strains, Phase IV (KMG-IV): sequencing the most valuable type-strain genomes for metagenomic binning, comparative biology and taxonomic classification.</title>
        <authorList>
            <person name="Goeker M."/>
        </authorList>
    </citation>
    <scope>NUCLEOTIDE SEQUENCE [LARGE SCALE GENOMIC DNA]</scope>
    <source>
        <strain evidence="5 6">DSM 22616</strain>
    </source>
</reference>
<feature type="signal peptide" evidence="2">
    <location>
        <begin position="1"/>
        <end position="20"/>
    </location>
</feature>
<keyword evidence="6" id="KW-1185">Reference proteome</keyword>
<dbReference type="InterPro" id="IPR018711">
    <property type="entry name" value="NAGPA"/>
</dbReference>
<dbReference type="SUPFAM" id="SSF55383">
    <property type="entry name" value="Copper amine oxidase, domain N"/>
    <property type="match status" value="2"/>
</dbReference>
<name>A0ABU0ASM4_9FIRM</name>
<gene>
    <name evidence="5" type="ORF">J2S72_000221</name>
</gene>
<sequence length="727" mass="80230">MKKIITFFLIVLLLPINVFANLSENNSENISTAITKTEYTYKINENKSTKVVVLVCDLNNPYFKIDLMTGKGKYTQRASVSDMADSTNALAATNGDFFNMALQGVPEGPSMEDGVLYSSQSIITEVYCLGIDENNKGEILQIKSSGSVTAPNGQTFPIAGLNRSYYWYDTTKEYSHESKIQAYNDMWAAKSRGDKKNSEILVGADGTIEQISVDKNFPFAVPQGKTILQVSKKAKEFFDKNTKIGDKIQIENNISPNKNWKFLIGGHALLVNDNKPVKYTKDINVLGGRRARTAAGVSKDGSKLFLLSAEGRTSRSAGLTLNDMSKIFVELGCYRAFNLDGGGSTAMVVKKLGDTQRTRIINPEKNNAERKVVNGIGLHTTAPATGILAGFKIAGPDTLYIGQSAKYSIKSAWDTNLIPMDIKNIGYSVYDMSGQETNWNGEYFLATIPGPIDIAITSADGISGLKTVNIKDLSDLKDLQVIPSMEIVGNNSQVDLQFKGIDNSNKSFDLNPQIFTISSDDGVISDFGNGKILINEMINPYITLNIQNGNRKFQTILLSKDASTIKMKINDQNYFVNNIPGKMDAKPFVKNSRTLVPIRFIVEALKGDVNWNSENKTVEVKIADKNILIPINSESVSVNGQNEKIDSPALIKENRTYVPIRFISETIGMKVLYNDKNREITIVDTSKSVNKNTVPNSENKENINSNNKQNKNVQQNNNNNSKDLTNN</sequence>
<keyword evidence="2" id="KW-0732">Signal</keyword>
<dbReference type="RefSeq" id="WP_023056288.1">
    <property type="nucleotide sequence ID" value="NZ_JAUSTN010000001.1"/>
</dbReference>
<feature type="domain" description="Copper amine oxidase-like N-terminal" evidence="3">
    <location>
        <begin position="576"/>
        <end position="682"/>
    </location>
</feature>
<dbReference type="Gene3D" id="3.30.457.10">
    <property type="entry name" value="Copper amine oxidase-like, N-terminal domain"/>
    <property type="match status" value="1"/>
</dbReference>
<dbReference type="EMBL" id="JAUSTN010000001">
    <property type="protein sequence ID" value="MDQ0274225.1"/>
    <property type="molecule type" value="Genomic_DNA"/>
</dbReference>
<evidence type="ECO:0000256" key="2">
    <source>
        <dbReference type="SAM" id="SignalP"/>
    </source>
</evidence>
<comment type="caution">
    <text evidence="5">The sequence shown here is derived from an EMBL/GenBank/DDBJ whole genome shotgun (WGS) entry which is preliminary data.</text>
</comment>
<dbReference type="Pfam" id="PF09992">
    <property type="entry name" value="NAGPA"/>
    <property type="match status" value="1"/>
</dbReference>
<dbReference type="Proteomes" id="UP001236559">
    <property type="component" value="Unassembled WGS sequence"/>
</dbReference>
<dbReference type="InterPro" id="IPR036582">
    <property type="entry name" value="Mao_N_sf"/>
</dbReference>
<feature type="region of interest" description="Disordered" evidence="1">
    <location>
        <begin position="689"/>
        <end position="727"/>
    </location>
</feature>
<dbReference type="PANTHER" id="PTHR40446">
    <property type="entry name" value="N-ACETYLGLUCOSAMINE-1-PHOSPHODIESTER ALPHA-N-ACETYLGLUCOSAMINIDASE"/>
    <property type="match status" value="1"/>
</dbReference>
<protein>
    <submittedName>
        <fullName evidence="5">Exopolysaccharide biosynthesis protein</fullName>
    </submittedName>
</protein>
<accession>A0ABU0ASM4</accession>
<evidence type="ECO:0000259" key="3">
    <source>
        <dbReference type="Pfam" id="PF07833"/>
    </source>
</evidence>